<evidence type="ECO:0000313" key="1">
    <source>
        <dbReference type="EMBL" id="KZT55701.1"/>
    </source>
</evidence>
<protein>
    <submittedName>
        <fullName evidence="1">Uncharacterized protein</fullName>
    </submittedName>
</protein>
<gene>
    <name evidence="1" type="ORF">CALCODRAFT_436846</name>
</gene>
<sequence length="122" mass="14022">MISKTKLHAALHLTDDVMLFGPCLLYMTERYESYNSVFRLCSVLSNRHAPSKDIGKAMAQQARSQHITSGGYWQDKSTKQWVCASDRVLKAVRSDPMMLRLLGQHPEVDEIGRKPSFRRIRQ</sequence>
<dbReference type="AlphaFoldDB" id="A0A165EX22"/>
<proteinExistence type="predicted"/>
<evidence type="ECO:0000313" key="2">
    <source>
        <dbReference type="Proteomes" id="UP000076842"/>
    </source>
</evidence>
<dbReference type="EMBL" id="KV423990">
    <property type="protein sequence ID" value="KZT55701.1"/>
    <property type="molecule type" value="Genomic_DNA"/>
</dbReference>
<keyword evidence="2" id="KW-1185">Reference proteome</keyword>
<dbReference type="InParanoid" id="A0A165EX22"/>
<accession>A0A165EX22</accession>
<organism evidence="1 2">
    <name type="scientific">Calocera cornea HHB12733</name>
    <dbReference type="NCBI Taxonomy" id="1353952"/>
    <lineage>
        <taxon>Eukaryota</taxon>
        <taxon>Fungi</taxon>
        <taxon>Dikarya</taxon>
        <taxon>Basidiomycota</taxon>
        <taxon>Agaricomycotina</taxon>
        <taxon>Dacrymycetes</taxon>
        <taxon>Dacrymycetales</taxon>
        <taxon>Dacrymycetaceae</taxon>
        <taxon>Calocera</taxon>
    </lineage>
</organism>
<dbReference type="Proteomes" id="UP000076842">
    <property type="component" value="Unassembled WGS sequence"/>
</dbReference>
<dbReference type="OrthoDB" id="2506088at2759"/>
<dbReference type="STRING" id="1353952.A0A165EX22"/>
<name>A0A165EX22_9BASI</name>
<reference evidence="1 2" key="1">
    <citation type="journal article" date="2016" name="Mol. Biol. Evol.">
        <title>Comparative Genomics of Early-Diverging Mushroom-Forming Fungi Provides Insights into the Origins of Lignocellulose Decay Capabilities.</title>
        <authorList>
            <person name="Nagy L.G."/>
            <person name="Riley R."/>
            <person name="Tritt A."/>
            <person name="Adam C."/>
            <person name="Daum C."/>
            <person name="Floudas D."/>
            <person name="Sun H."/>
            <person name="Yadav J.S."/>
            <person name="Pangilinan J."/>
            <person name="Larsson K.H."/>
            <person name="Matsuura K."/>
            <person name="Barry K."/>
            <person name="Labutti K."/>
            <person name="Kuo R."/>
            <person name="Ohm R.A."/>
            <person name="Bhattacharya S.S."/>
            <person name="Shirouzu T."/>
            <person name="Yoshinaga Y."/>
            <person name="Martin F.M."/>
            <person name="Grigoriev I.V."/>
            <person name="Hibbett D.S."/>
        </authorList>
    </citation>
    <scope>NUCLEOTIDE SEQUENCE [LARGE SCALE GENOMIC DNA]</scope>
    <source>
        <strain evidence="1 2">HHB12733</strain>
    </source>
</reference>